<reference evidence="4 5" key="1">
    <citation type="submission" date="2023-10" db="EMBL/GenBank/DDBJ databases">
        <title>Genome-Wide Identification Analysis in wild type Solanum Pinnatisectum Reveals Some Genes Defensing Phytophthora Infestans.</title>
        <authorList>
            <person name="Sun C."/>
        </authorList>
    </citation>
    <scope>NUCLEOTIDE SEQUENCE [LARGE SCALE GENOMIC DNA]</scope>
    <source>
        <strain evidence="4">LQN</strain>
        <tissue evidence="4">Leaf</tissue>
    </source>
</reference>
<dbReference type="AlphaFoldDB" id="A0AAV9M074"/>
<protein>
    <recommendedName>
        <fullName evidence="3">PROP1-like PPR domain-containing protein</fullName>
    </recommendedName>
</protein>
<keyword evidence="1" id="KW-0677">Repeat</keyword>
<accession>A0AAV9M074</accession>
<dbReference type="PROSITE" id="PS51375">
    <property type="entry name" value="PPR"/>
    <property type="match status" value="5"/>
</dbReference>
<evidence type="ECO:0000259" key="3">
    <source>
        <dbReference type="Pfam" id="PF17177"/>
    </source>
</evidence>
<name>A0AAV9M074_9SOLN</name>
<feature type="domain" description="PROP1-like PPR" evidence="3">
    <location>
        <begin position="224"/>
        <end position="328"/>
    </location>
</feature>
<dbReference type="Pfam" id="PF17177">
    <property type="entry name" value="PPR_long"/>
    <property type="match status" value="1"/>
</dbReference>
<proteinExistence type="predicted"/>
<dbReference type="PANTHER" id="PTHR46862">
    <property type="entry name" value="OS07G0661900 PROTEIN"/>
    <property type="match status" value="1"/>
</dbReference>
<comment type="caution">
    <text evidence="4">The sequence shown here is derived from an EMBL/GenBank/DDBJ whole genome shotgun (WGS) entry which is preliminary data.</text>
</comment>
<dbReference type="NCBIfam" id="TIGR00756">
    <property type="entry name" value="PPR"/>
    <property type="match status" value="1"/>
</dbReference>
<evidence type="ECO:0000256" key="1">
    <source>
        <dbReference type="ARBA" id="ARBA00022737"/>
    </source>
</evidence>
<gene>
    <name evidence="4" type="ORF">R3W88_023368</name>
</gene>
<dbReference type="InterPro" id="IPR011990">
    <property type="entry name" value="TPR-like_helical_dom_sf"/>
</dbReference>
<dbReference type="InterPro" id="IPR002885">
    <property type="entry name" value="PPR_rpt"/>
</dbReference>
<organism evidence="4 5">
    <name type="scientific">Solanum pinnatisectum</name>
    <name type="common">tansyleaf nightshade</name>
    <dbReference type="NCBI Taxonomy" id="50273"/>
    <lineage>
        <taxon>Eukaryota</taxon>
        <taxon>Viridiplantae</taxon>
        <taxon>Streptophyta</taxon>
        <taxon>Embryophyta</taxon>
        <taxon>Tracheophyta</taxon>
        <taxon>Spermatophyta</taxon>
        <taxon>Magnoliopsida</taxon>
        <taxon>eudicotyledons</taxon>
        <taxon>Gunneridae</taxon>
        <taxon>Pentapetalae</taxon>
        <taxon>asterids</taxon>
        <taxon>lamiids</taxon>
        <taxon>Solanales</taxon>
        <taxon>Solanaceae</taxon>
        <taxon>Solanoideae</taxon>
        <taxon>Solaneae</taxon>
        <taxon>Solanum</taxon>
    </lineage>
</organism>
<keyword evidence="5" id="KW-1185">Reference proteome</keyword>
<feature type="repeat" description="PPR" evidence="2">
    <location>
        <begin position="242"/>
        <end position="276"/>
    </location>
</feature>
<evidence type="ECO:0000313" key="4">
    <source>
        <dbReference type="EMBL" id="KAK4730380.1"/>
    </source>
</evidence>
<sequence length="532" mass="60442">MVSESSATMNEFLPRFVWVMRGKLMEVYPDFEKKTIHEMLLVIVGKVVSEGGFGQQIGLWKTVWEVSNGVLKDMEKEKKNEKTNNFLQAKEVKEMCRFAGEVGICGEMLREYSLERRFKENEEGSEQDSGAEEPKVVALPKRRGEINYKIYGLDLSDSKWSQVADEIHEAEKIIWPKEPERIDGKCKIITDKILSSQEKDDSFTLIAEWVQLLQPSRVDWINFLDRYASLYLKMSENGIVLDILTSTTMVHMYSKAGDLDRANAAFESLRTQGFLPDMGVYNSMILAYVNAGDPKNDESLMRVMEARDIKPSKEIFMALLRSFAQHGDVNGAQRIATTMQFSGFQPTLESCTLLVEPFGKAGDPDQARHNFDYMIKLGHKPDDRCTASMIVAYEKKNLLDKALNLLMELEKDGFEPGVATYSVLVDWLGKMQLIDEAEQLLDKIAEQGEASHLRANVEKKALQALGVLEAKQEQLGPEEFERIIWSLITGGFVQDAQKFQGLMEARGFTVSEQLQVTLMASQTFHHRRPSVR</sequence>
<feature type="repeat" description="PPR" evidence="2">
    <location>
        <begin position="382"/>
        <end position="416"/>
    </location>
</feature>
<dbReference type="PANTHER" id="PTHR46862:SF2">
    <property type="entry name" value="OS02G0611400 PROTEIN"/>
    <property type="match status" value="1"/>
</dbReference>
<evidence type="ECO:0000313" key="5">
    <source>
        <dbReference type="Proteomes" id="UP001311915"/>
    </source>
</evidence>
<dbReference type="Pfam" id="PF01535">
    <property type="entry name" value="PPR"/>
    <property type="match status" value="2"/>
</dbReference>
<dbReference type="Proteomes" id="UP001311915">
    <property type="component" value="Unassembled WGS sequence"/>
</dbReference>
<feature type="repeat" description="PPR" evidence="2">
    <location>
        <begin position="312"/>
        <end position="346"/>
    </location>
</feature>
<dbReference type="InterPro" id="IPR033443">
    <property type="entry name" value="PROP1-like_PPR_dom"/>
</dbReference>
<dbReference type="EMBL" id="JAWPEI010000004">
    <property type="protein sequence ID" value="KAK4730380.1"/>
    <property type="molecule type" value="Genomic_DNA"/>
</dbReference>
<feature type="repeat" description="PPR" evidence="2">
    <location>
        <begin position="277"/>
        <end position="311"/>
    </location>
</feature>
<evidence type="ECO:0000256" key="2">
    <source>
        <dbReference type="PROSITE-ProRule" id="PRU00708"/>
    </source>
</evidence>
<dbReference type="Gene3D" id="1.25.40.10">
    <property type="entry name" value="Tetratricopeptide repeat domain"/>
    <property type="match status" value="2"/>
</dbReference>
<feature type="repeat" description="PPR" evidence="2">
    <location>
        <begin position="347"/>
        <end position="381"/>
    </location>
</feature>